<dbReference type="AlphaFoldDB" id="A0A382GN76"/>
<gene>
    <name evidence="8" type="ORF">METZ01_LOCUS229098</name>
</gene>
<feature type="domain" description="Tryptophan synthase beta chain-like PALP" evidence="7">
    <location>
        <begin position="15"/>
        <end position="291"/>
    </location>
</feature>
<evidence type="ECO:0000256" key="5">
    <source>
        <dbReference type="ARBA" id="ARBA00022898"/>
    </source>
</evidence>
<keyword evidence="6" id="KW-0198">Cysteine biosynthesis</keyword>
<sequence>MGTLGKETPKKADILDTIGHTPIVEISRMSPSQEVRIFAKLEGNNPTGSLKDRIAKYMIEHAEADGRLTHDKVILEPTSGNTGIALAFIARRKGYKITVVMPENVSVERVQLLQAYGAEIIFSDGSKGTNGAIVVAEEIASKDSTYFMPYQYGNTANPLAHYETTGQEIVEDLPETDVFVAGLGTGGTLMGVGKRLKEYNPGVKIVAVVPHPDDVIQGLRSLEDGFIPPILDLSILDSRIMIESQDAFRVTRELMQKEGIFAGISSGSVVCCAMRLAEKMEKGNIVCLLADGGWKYLSTSLWTREFTDLKD</sequence>
<dbReference type="FunFam" id="3.40.50.1100:FF:000016">
    <property type="entry name" value="Cysteine synthase A"/>
    <property type="match status" value="1"/>
</dbReference>
<dbReference type="NCBIfam" id="TIGR01136">
    <property type="entry name" value="cysKM"/>
    <property type="match status" value="1"/>
</dbReference>
<evidence type="ECO:0000256" key="1">
    <source>
        <dbReference type="ARBA" id="ARBA00001933"/>
    </source>
</evidence>
<reference evidence="8" key="1">
    <citation type="submission" date="2018-05" db="EMBL/GenBank/DDBJ databases">
        <authorList>
            <person name="Lanie J.A."/>
            <person name="Ng W.-L."/>
            <person name="Kazmierczak K.M."/>
            <person name="Andrzejewski T.M."/>
            <person name="Davidsen T.M."/>
            <person name="Wayne K.J."/>
            <person name="Tettelin H."/>
            <person name="Glass J.I."/>
            <person name="Rusch D."/>
            <person name="Podicherti R."/>
            <person name="Tsui H.-C.T."/>
            <person name="Winkler M.E."/>
        </authorList>
    </citation>
    <scope>NUCLEOTIDE SEQUENCE</scope>
</reference>
<evidence type="ECO:0000256" key="6">
    <source>
        <dbReference type="ARBA" id="ARBA00023192"/>
    </source>
</evidence>
<dbReference type="InterPro" id="IPR001926">
    <property type="entry name" value="TrpB-like_PALP"/>
</dbReference>
<dbReference type="Pfam" id="PF00291">
    <property type="entry name" value="PALP"/>
    <property type="match status" value="1"/>
</dbReference>
<dbReference type="Gene3D" id="3.40.50.1100">
    <property type="match status" value="2"/>
</dbReference>
<comment type="cofactor">
    <cofactor evidence="1">
        <name>pyridoxal 5'-phosphate</name>
        <dbReference type="ChEBI" id="CHEBI:597326"/>
    </cofactor>
</comment>
<dbReference type="GO" id="GO:0006535">
    <property type="term" value="P:cysteine biosynthetic process from serine"/>
    <property type="evidence" value="ECO:0007669"/>
    <property type="project" value="InterPro"/>
</dbReference>
<comment type="similarity">
    <text evidence="2">Belongs to the cysteine synthase/cystathionine beta-synthase family.</text>
</comment>
<keyword evidence="4" id="KW-0808">Transferase</keyword>
<keyword evidence="5" id="KW-0663">Pyridoxal phosphate</keyword>
<evidence type="ECO:0000256" key="2">
    <source>
        <dbReference type="ARBA" id="ARBA00007103"/>
    </source>
</evidence>
<dbReference type="InterPro" id="IPR005856">
    <property type="entry name" value="Cys_synth"/>
</dbReference>
<accession>A0A382GN76</accession>
<evidence type="ECO:0000256" key="4">
    <source>
        <dbReference type="ARBA" id="ARBA00022679"/>
    </source>
</evidence>
<protein>
    <recommendedName>
        <fullName evidence="7">Tryptophan synthase beta chain-like PALP domain-containing protein</fullName>
    </recommendedName>
</protein>
<organism evidence="8">
    <name type="scientific">marine metagenome</name>
    <dbReference type="NCBI Taxonomy" id="408172"/>
    <lineage>
        <taxon>unclassified sequences</taxon>
        <taxon>metagenomes</taxon>
        <taxon>ecological metagenomes</taxon>
    </lineage>
</organism>
<name>A0A382GN76_9ZZZZ</name>
<evidence type="ECO:0000259" key="7">
    <source>
        <dbReference type="Pfam" id="PF00291"/>
    </source>
</evidence>
<dbReference type="CDD" id="cd01561">
    <property type="entry name" value="CBS_like"/>
    <property type="match status" value="1"/>
</dbReference>
<keyword evidence="3" id="KW-0028">Amino-acid biosynthesis</keyword>
<evidence type="ECO:0000256" key="3">
    <source>
        <dbReference type="ARBA" id="ARBA00022605"/>
    </source>
</evidence>
<dbReference type="InterPro" id="IPR036052">
    <property type="entry name" value="TrpB-like_PALP_sf"/>
</dbReference>
<dbReference type="SUPFAM" id="SSF53686">
    <property type="entry name" value="Tryptophan synthase beta subunit-like PLP-dependent enzymes"/>
    <property type="match status" value="1"/>
</dbReference>
<dbReference type="GO" id="GO:0004124">
    <property type="term" value="F:cysteine synthase activity"/>
    <property type="evidence" value="ECO:0007669"/>
    <property type="project" value="InterPro"/>
</dbReference>
<dbReference type="PANTHER" id="PTHR10314">
    <property type="entry name" value="CYSTATHIONINE BETA-SYNTHASE"/>
    <property type="match status" value="1"/>
</dbReference>
<dbReference type="InterPro" id="IPR050214">
    <property type="entry name" value="Cys_Synth/Cystath_Beta-Synth"/>
</dbReference>
<proteinExistence type="inferred from homology"/>
<evidence type="ECO:0000313" key="8">
    <source>
        <dbReference type="EMBL" id="SVB76244.1"/>
    </source>
</evidence>
<dbReference type="EMBL" id="UINC01056338">
    <property type="protein sequence ID" value="SVB76244.1"/>
    <property type="molecule type" value="Genomic_DNA"/>
</dbReference>
<feature type="non-terminal residue" evidence="8">
    <location>
        <position position="311"/>
    </location>
</feature>